<protein>
    <submittedName>
        <fullName evidence="1">Uncharacterized protein</fullName>
    </submittedName>
</protein>
<sequence length="112" mass="12531">MATNDDKNEFVVGTLACNDEIVGVWTETTHDDKRQPWLFTSREDAQNAIDKFAAESEEAFKRGDVRSIMTSDDFAVFEASDPAIRDLIIESFPEYEPDQSVDDLPDPNAPSA</sequence>
<dbReference type="AlphaFoldDB" id="A0A2G4R9I9"/>
<dbReference type="EMBL" id="PEBQ01000157">
    <property type="protein sequence ID" value="PHY93238.1"/>
    <property type="molecule type" value="Genomic_DNA"/>
</dbReference>
<organism evidence="1 2">
    <name type="scientific">Acetobacter pomorum</name>
    <dbReference type="NCBI Taxonomy" id="65959"/>
    <lineage>
        <taxon>Bacteria</taxon>
        <taxon>Pseudomonadati</taxon>
        <taxon>Pseudomonadota</taxon>
        <taxon>Alphaproteobacteria</taxon>
        <taxon>Acetobacterales</taxon>
        <taxon>Acetobacteraceae</taxon>
        <taxon>Acetobacter</taxon>
    </lineage>
</organism>
<dbReference type="Proteomes" id="UP000228751">
    <property type="component" value="Unassembled WGS sequence"/>
</dbReference>
<evidence type="ECO:0000313" key="2">
    <source>
        <dbReference type="Proteomes" id="UP000228751"/>
    </source>
</evidence>
<name>A0A2G4R9I9_9PROT</name>
<reference evidence="1 2" key="1">
    <citation type="submission" date="2017-10" db="EMBL/GenBank/DDBJ databases">
        <title>Genomic analysis of the genus Acetobacter.</title>
        <authorList>
            <person name="Kim K.H."/>
            <person name="Chun B.H."/>
            <person name="Son A.R."/>
            <person name="Jeon C.O."/>
        </authorList>
    </citation>
    <scope>NUCLEOTIDE SEQUENCE [LARGE SCALE GENOMIC DNA]</scope>
    <source>
        <strain evidence="1 2">LHT 2458</strain>
    </source>
</reference>
<proteinExistence type="predicted"/>
<gene>
    <name evidence="1" type="ORF">CSR02_12600</name>
</gene>
<dbReference type="RefSeq" id="WP_099541888.1">
    <property type="nucleotide sequence ID" value="NZ_PEBQ01000157.1"/>
</dbReference>
<accession>A0A2G4R9I9</accession>
<keyword evidence="2" id="KW-1185">Reference proteome</keyword>
<comment type="caution">
    <text evidence="1">The sequence shown here is derived from an EMBL/GenBank/DDBJ whole genome shotgun (WGS) entry which is preliminary data.</text>
</comment>
<evidence type="ECO:0000313" key="1">
    <source>
        <dbReference type="EMBL" id="PHY93238.1"/>
    </source>
</evidence>